<evidence type="ECO:0000256" key="1">
    <source>
        <dbReference type="ARBA" id="ARBA00022475"/>
    </source>
</evidence>
<keyword evidence="2 6" id="KW-0812">Transmembrane</keyword>
<feature type="compositionally biased region" description="Pro residues" evidence="5">
    <location>
        <begin position="21"/>
        <end position="35"/>
    </location>
</feature>
<dbReference type="InterPro" id="IPR010445">
    <property type="entry name" value="LapA_dom"/>
</dbReference>
<evidence type="ECO:0000256" key="3">
    <source>
        <dbReference type="ARBA" id="ARBA00022989"/>
    </source>
</evidence>
<evidence type="ECO:0000256" key="2">
    <source>
        <dbReference type="ARBA" id="ARBA00022692"/>
    </source>
</evidence>
<keyword evidence="1" id="KW-1003">Cell membrane</keyword>
<evidence type="ECO:0000313" key="8">
    <source>
        <dbReference type="EMBL" id="BDY27760.1"/>
    </source>
</evidence>
<name>A0AAI8XMD0_MYCME</name>
<evidence type="ECO:0000313" key="9">
    <source>
        <dbReference type="Proteomes" id="UP001241092"/>
    </source>
</evidence>
<keyword evidence="3 6" id="KW-1133">Transmembrane helix</keyword>
<protein>
    <submittedName>
        <fullName evidence="8">Membrane protein</fullName>
    </submittedName>
</protein>
<dbReference type="EMBL" id="AP027452">
    <property type="protein sequence ID" value="BDY27760.1"/>
    <property type="molecule type" value="Genomic_DNA"/>
</dbReference>
<evidence type="ECO:0000259" key="7">
    <source>
        <dbReference type="Pfam" id="PF06305"/>
    </source>
</evidence>
<reference evidence="8" key="1">
    <citation type="submission" date="2023-03" db="EMBL/GenBank/DDBJ databases">
        <title>Draft genome sequence of a Mycolicibacterium mageritense strain H4_3_1 isolated from a hybrid biological-inorganic system reactor.</title>
        <authorList>
            <person name="Feng X."/>
            <person name="Kazama D."/>
            <person name="Sato K."/>
            <person name="Kobayashi H."/>
        </authorList>
    </citation>
    <scope>NUCLEOTIDE SEQUENCE</scope>
    <source>
        <strain evidence="8">H4_3_1</strain>
    </source>
</reference>
<dbReference type="Pfam" id="PF06305">
    <property type="entry name" value="LapA_dom"/>
    <property type="match status" value="1"/>
</dbReference>
<organism evidence="8 9">
    <name type="scientific">Mycolicibacterium mageritense</name>
    <name type="common">Mycobacterium mageritense</name>
    <dbReference type="NCBI Taxonomy" id="53462"/>
    <lineage>
        <taxon>Bacteria</taxon>
        <taxon>Bacillati</taxon>
        <taxon>Actinomycetota</taxon>
        <taxon>Actinomycetes</taxon>
        <taxon>Mycobacteriales</taxon>
        <taxon>Mycobacteriaceae</taxon>
        <taxon>Mycolicibacterium</taxon>
    </lineage>
</organism>
<proteinExistence type="predicted"/>
<feature type="region of interest" description="Disordered" evidence="5">
    <location>
        <begin position="1"/>
        <end position="64"/>
    </location>
</feature>
<dbReference type="Proteomes" id="UP001241092">
    <property type="component" value="Chromosome"/>
</dbReference>
<keyword evidence="4 6" id="KW-0472">Membrane</keyword>
<sequence>MVCFAADPGKDVNMTSDQPAPHLPEPTPGTTPPELIPEAQTPPEVGKPDKKTPDKGKPPVDQSSKFTRAGALWSALIMGFLVLIVLLIFIAQNTEPVPLAFLGWRWSLPTGVAILGAAVAGGLLTVAAGTARIFQLRRTAKKNLKAALRG</sequence>
<feature type="transmembrane region" description="Helical" evidence="6">
    <location>
        <begin position="111"/>
        <end position="134"/>
    </location>
</feature>
<feature type="compositionally biased region" description="Basic and acidic residues" evidence="5">
    <location>
        <begin position="46"/>
        <end position="58"/>
    </location>
</feature>
<accession>A0AAI8XMD0</accession>
<feature type="transmembrane region" description="Helical" evidence="6">
    <location>
        <begin position="71"/>
        <end position="91"/>
    </location>
</feature>
<evidence type="ECO:0000256" key="5">
    <source>
        <dbReference type="SAM" id="MobiDB-lite"/>
    </source>
</evidence>
<evidence type="ECO:0000256" key="6">
    <source>
        <dbReference type="SAM" id="Phobius"/>
    </source>
</evidence>
<gene>
    <name evidence="8" type="ORF">hbim_01687</name>
</gene>
<feature type="domain" description="Lipopolysaccharide assembly protein A" evidence="7">
    <location>
        <begin position="92"/>
        <end position="145"/>
    </location>
</feature>
<dbReference type="GO" id="GO:0005886">
    <property type="term" value="C:plasma membrane"/>
    <property type="evidence" value="ECO:0007669"/>
    <property type="project" value="InterPro"/>
</dbReference>
<evidence type="ECO:0000256" key="4">
    <source>
        <dbReference type="ARBA" id="ARBA00023136"/>
    </source>
</evidence>
<dbReference type="AlphaFoldDB" id="A0AAI8XMD0"/>